<proteinExistence type="predicted"/>
<evidence type="ECO:0000256" key="1">
    <source>
        <dbReference type="SAM" id="SignalP"/>
    </source>
</evidence>
<dbReference type="AlphaFoldDB" id="A0A6I6JCQ5"/>
<dbReference type="InterPro" id="IPR011044">
    <property type="entry name" value="Quino_amine_DH_bsu"/>
</dbReference>
<feature type="signal peptide" evidence="1">
    <location>
        <begin position="1"/>
        <end position="29"/>
    </location>
</feature>
<dbReference type="Pfam" id="PF05096">
    <property type="entry name" value="Glu_cyclase_2"/>
    <property type="match status" value="1"/>
</dbReference>
<evidence type="ECO:0000313" key="2">
    <source>
        <dbReference type="EMBL" id="QGY38868.1"/>
    </source>
</evidence>
<keyword evidence="3" id="KW-1185">Reference proteome</keyword>
<evidence type="ECO:0000313" key="3">
    <source>
        <dbReference type="Proteomes" id="UP000428328"/>
    </source>
</evidence>
<dbReference type="RefSeq" id="WP_158946079.1">
    <property type="nucleotide sequence ID" value="NZ_CP046400.1"/>
</dbReference>
<name>A0A6I6JCQ5_9BACT</name>
<gene>
    <name evidence="2" type="ORF">GM415_01500</name>
</gene>
<reference evidence="2 3" key="1">
    <citation type="submission" date="2019-11" db="EMBL/GenBank/DDBJ databases">
        <authorList>
            <person name="Zheng R.K."/>
            <person name="Sun C.M."/>
        </authorList>
    </citation>
    <scope>NUCLEOTIDE SEQUENCE [LARGE SCALE GENOMIC DNA]</scope>
    <source>
        <strain evidence="2 3">SRB007</strain>
    </source>
</reference>
<dbReference type="InterPro" id="IPR007788">
    <property type="entry name" value="QCT"/>
</dbReference>
<feature type="chain" id="PRO_5026093767" evidence="1">
    <location>
        <begin position="30"/>
        <end position="284"/>
    </location>
</feature>
<dbReference type="GO" id="GO:0016603">
    <property type="term" value="F:glutaminyl-peptide cyclotransferase activity"/>
    <property type="evidence" value="ECO:0007669"/>
    <property type="project" value="InterPro"/>
</dbReference>
<accession>A0A6I6JCQ5</accession>
<keyword evidence="1" id="KW-0732">Signal</keyword>
<dbReference type="EMBL" id="CP046400">
    <property type="protein sequence ID" value="QGY38868.1"/>
    <property type="molecule type" value="Genomic_DNA"/>
</dbReference>
<sequence>MTPRKFPFILRLLVLLPLIALLPPLPKAAAAPTYPCRVAAEFPHNPESYTQGLFVHDGKLYESSGGFGESYLAVADIESGDYLLRMPVPRKYFAEGIAPYRDRLFLLTWLSGTGFLHSLGDLELLTSFAYRPAGDTTEGWGLTFDGQWFISSSGKDSLRFHDPEDFAMIGGIKVRDGREPVRLLNELEYVGGMVLANIWKRDRIAVIDPESGKVRAWIDLSPLRKRIAPASGVANGIAYEKETGRLFVTGKHWDKLFEITVDEVLWRRPVSMEQLPQAKQAEKK</sequence>
<protein>
    <submittedName>
        <fullName evidence="2">Glutaminyl-peptide cyclotransferase</fullName>
    </submittedName>
</protein>
<dbReference type="PANTHER" id="PTHR31270:SF1">
    <property type="entry name" value="GLUTAMINYL-PEPTIDE CYCLOTRANSFERASE"/>
    <property type="match status" value="1"/>
</dbReference>
<dbReference type="KEGG" id="psel:GM415_01500"/>
<dbReference type="PANTHER" id="PTHR31270">
    <property type="entry name" value="GLUTAMINYL-PEPTIDE CYCLOTRANSFERASE"/>
    <property type="match status" value="1"/>
</dbReference>
<keyword evidence="2" id="KW-0808">Transferase</keyword>
<dbReference type="Proteomes" id="UP000428328">
    <property type="component" value="Chromosome"/>
</dbReference>
<dbReference type="SUPFAM" id="SSF50969">
    <property type="entry name" value="YVTN repeat-like/Quinoprotein amine dehydrogenase"/>
    <property type="match status" value="1"/>
</dbReference>
<organism evidence="2 3">
    <name type="scientific">Pseudodesulfovibrio cashew</name>
    <dbReference type="NCBI Taxonomy" id="2678688"/>
    <lineage>
        <taxon>Bacteria</taxon>
        <taxon>Pseudomonadati</taxon>
        <taxon>Thermodesulfobacteriota</taxon>
        <taxon>Desulfovibrionia</taxon>
        <taxon>Desulfovibrionales</taxon>
        <taxon>Desulfovibrionaceae</taxon>
    </lineage>
</organism>